<organism evidence="4">
    <name type="scientific">Brugia pahangi</name>
    <name type="common">Filarial nematode worm</name>
    <dbReference type="NCBI Taxonomy" id="6280"/>
    <lineage>
        <taxon>Eukaryota</taxon>
        <taxon>Metazoa</taxon>
        <taxon>Ecdysozoa</taxon>
        <taxon>Nematoda</taxon>
        <taxon>Chromadorea</taxon>
        <taxon>Rhabditida</taxon>
        <taxon>Spirurina</taxon>
        <taxon>Spiruromorpha</taxon>
        <taxon>Filarioidea</taxon>
        <taxon>Onchocercidae</taxon>
        <taxon>Brugia</taxon>
    </lineage>
</organism>
<evidence type="ECO:0000256" key="1">
    <source>
        <dbReference type="SAM" id="Phobius"/>
    </source>
</evidence>
<keyword evidence="1" id="KW-0472">Membrane</keyword>
<name>A0A0N4TL79_BRUPA</name>
<keyword evidence="3" id="KW-1185">Reference proteome</keyword>
<reference evidence="4" key="1">
    <citation type="submission" date="2017-02" db="UniProtKB">
        <authorList>
            <consortium name="WormBaseParasite"/>
        </authorList>
    </citation>
    <scope>IDENTIFICATION</scope>
</reference>
<dbReference type="AlphaFoldDB" id="A0A0N4TL79"/>
<dbReference type="EMBL" id="UZAD01013146">
    <property type="protein sequence ID" value="VDN90278.1"/>
    <property type="molecule type" value="Genomic_DNA"/>
</dbReference>
<feature type="transmembrane region" description="Helical" evidence="1">
    <location>
        <begin position="254"/>
        <end position="279"/>
    </location>
</feature>
<dbReference type="Proteomes" id="UP000278627">
    <property type="component" value="Unassembled WGS sequence"/>
</dbReference>
<evidence type="ECO:0000313" key="2">
    <source>
        <dbReference type="EMBL" id="VDN90278.1"/>
    </source>
</evidence>
<dbReference type="WBParaSite" id="BPAG_0000913001-mRNA-1">
    <property type="protein sequence ID" value="BPAG_0000913001-mRNA-1"/>
    <property type="gene ID" value="BPAG_0000913001"/>
</dbReference>
<keyword evidence="1" id="KW-1133">Transmembrane helix</keyword>
<proteinExistence type="predicted"/>
<reference evidence="2 3" key="2">
    <citation type="submission" date="2018-11" db="EMBL/GenBank/DDBJ databases">
        <authorList>
            <consortium name="Pathogen Informatics"/>
        </authorList>
    </citation>
    <scope>NUCLEOTIDE SEQUENCE [LARGE SCALE GENOMIC DNA]</scope>
</reference>
<keyword evidence="1" id="KW-0812">Transmembrane</keyword>
<sequence>MTSVQISVISYQQLACILRCKDGNMNSMEHILGSNTHWDKGFVTPLQAILIGLPKTSRHRINSFAQRIENICKLNAEFANCINSCGDQNIGHILLKGQISWTSICDAYHYNTGDFLSFIIPCWSRYGNDVVTLCATQTTALQHAASNLVDSGIKMVNEHLDDLCKSVTTHDKCYIRQSNKFCGTRMHEFLINLSRRTFRALLELLKESGLIKHLPDSCEHWARKSSSYNWHNERENAQRREISAGSSRHCCCYYFYYCCCYYCCCCCNTIFISFFVVVFTN</sequence>
<accession>A0A0N4TL79</accession>
<evidence type="ECO:0000313" key="4">
    <source>
        <dbReference type="WBParaSite" id="BPAG_0000913001-mRNA-1"/>
    </source>
</evidence>
<protein>
    <submittedName>
        <fullName evidence="4">HTH_48 domain-containing protein</fullName>
    </submittedName>
</protein>
<gene>
    <name evidence="2" type="ORF">BPAG_LOCUS9092</name>
</gene>
<evidence type="ECO:0000313" key="3">
    <source>
        <dbReference type="Proteomes" id="UP000278627"/>
    </source>
</evidence>